<dbReference type="Proteomes" id="UP000254569">
    <property type="component" value="Unassembled WGS sequence"/>
</dbReference>
<keyword evidence="1" id="KW-0732">Signal</keyword>
<dbReference type="EMBL" id="UGVI01000001">
    <property type="protein sequence ID" value="SUE14205.1"/>
    <property type="molecule type" value="Genomic_DNA"/>
</dbReference>
<sequence>MKKLARSAFVTAAAAGLVLGGSSTAAADTGSAGYFGNPQCLLRSLLTYGTLSAGDAGAFLPGCAPF</sequence>
<evidence type="ECO:0000313" key="3">
    <source>
        <dbReference type="Proteomes" id="UP000254569"/>
    </source>
</evidence>
<dbReference type="RefSeq" id="WP_064065448.1">
    <property type="nucleotide sequence ID" value="NZ_CP101467.1"/>
</dbReference>
<evidence type="ECO:0008006" key="4">
    <source>
        <dbReference type="Google" id="ProtNLM"/>
    </source>
</evidence>
<reference evidence="2 3" key="1">
    <citation type="submission" date="2018-06" db="EMBL/GenBank/DDBJ databases">
        <authorList>
            <consortium name="Pathogen Informatics"/>
            <person name="Doyle S."/>
        </authorList>
    </citation>
    <scope>NUCLEOTIDE SEQUENCE [LARGE SCALE GENOMIC DNA]</scope>
    <source>
        <strain evidence="2 3">NCTC13296</strain>
    </source>
</reference>
<organism evidence="2 3">
    <name type="scientific">Rhodococcus gordoniae</name>
    <dbReference type="NCBI Taxonomy" id="223392"/>
    <lineage>
        <taxon>Bacteria</taxon>
        <taxon>Bacillati</taxon>
        <taxon>Actinomycetota</taxon>
        <taxon>Actinomycetes</taxon>
        <taxon>Mycobacteriales</taxon>
        <taxon>Nocardiaceae</taxon>
        <taxon>Rhodococcus</taxon>
    </lineage>
</organism>
<proteinExistence type="predicted"/>
<name>A0A379LYI1_9NOCA</name>
<dbReference type="OrthoDB" id="4571620at2"/>
<accession>A0A379LYI1</accession>
<evidence type="ECO:0000256" key="1">
    <source>
        <dbReference type="SAM" id="SignalP"/>
    </source>
</evidence>
<evidence type="ECO:0000313" key="2">
    <source>
        <dbReference type="EMBL" id="SUE14205.1"/>
    </source>
</evidence>
<feature type="signal peptide" evidence="1">
    <location>
        <begin position="1"/>
        <end position="27"/>
    </location>
</feature>
<protein>
    <recommendedName>
        <fullName evidence="4">Secreted protein</fullName>
    </recommendedName>
</protein>
<gene>
    <name evidence="2" type="ORF">NCTC13296_01038</name>
</gene>
<keyword evidence="3" id="KW-1185">Reference proteome</keyword>
<feature type="chain" id="PRO_5016739941" description="Secreted protein" evidence="1">
    <location>
        <begin position="28"/>
        <end position="66"/>
    </location>
</feature>
<dbReference type="AlphaFoldDB" id="A0A379LYI1"/>